<dbReference type="EC" id="2.3.1.16" evidence="10"/>
<name>A0A5R9QRD8_9PSED</name>
<dbReference type="PIRSF" id="PIRSF000429">
    <property type="entry name" value="Ac-CoA_Ac_transf"/>
    <property type="match status" value="1"/>
</dbReference>
<comment type="catalytic activity">
    <reaction evidence="4">
        <text>succinyl-CoA + acetyl-CoA = 3-oxoadipyl-CoA + CoA</text>
        <dbReference type="Rhea" id="RHEA:19481"/>
        <dbReference type="ChEBI" id="CHEBI:57287"/>
        <dbReference type="ChEBI" id="CHEBI:57288"/>
        <dbReference type="ChEBI" id="CHEBI:57292"/>
        <dbReference type="ChEBI" id="CHEBI:57348"/>
        <dbReference type="EC" id="2.3.1.174"/>
    </reaction>
</comment>
<evidence type="ECO:0000259" key="8">
    <source>
        <dbReference type="Pfam" id="PF00108"/>
    </source>
</evidence>
<feature type="active site" description="Proton acceptor" evidence="5">
    <location>
        <position position="351"/>
    </location>
</feature>
<evidence type="ECO:0000259" key="9">
    <source>
        <dbReference type="Pfam" id="PF02803"/>
    </source>
</evidence>
<comment type="caution">
    <text evidence="10">The sequence shown here is derived from an EMBL/GenBank/DDBJ whole genome shotgun (WGS) entry which is preliminary data.</text>
</comment>
<dbReference type="Pfam" id="PF00108">
    <property type="entry name" value="Thiolase_N"/>
    <property type="match status" value="1"/>
</dbReference>
<keyword evidence="11" id="KW-1185">Reference proteome</keyword>
<dbReference type="PROSITE" id="PS00099">
    <property type="entry name" value="THIOLASE_3"/>
    <property type="match status" value="1"/>
</dbReference>
<dbReference type="GO" id="GO:0044281">
    <property type="term" value="P:small molecule metabolic process"/>
    <property type="evidence" value="ECO:0007669"/>
    <property type="project" value="UniProtKB-ARBA"/>
</dbReference>
<reference evidence="10 11" key="1">
    <citation type="submission" date="2019-04" db="EMBL/GenBank/DDBJ databases">
        <authorList>
            <person name="Li M."/>
        </authorList>
    </citation>
    <scope>NUCLEOTIDE SEQUENCE [LARGE SCALE GENOMIC DNA]</scope>
    <source>
        <strain evidence="10 11">LAM1902</strain>
    </source>
</reference>
<dbReference type="InterPro" id="IPR020616">
    <property type="entry name" value="Thiolase_N"/>
</dbReference>
<dbReference type="OrthoDB" id="9764638at2"/>
<dbReference type="GO" id="GO:0033812">
    <property type="term" value="F:3-oxoadipyl-CoA thiolase activity"/>
    <property type="evidence" value="ECO:0007669"/>
    <property type="project" value="UniProtKB-EC"/>
</dbReference>
<dbReference type="SUPFAM" id="SSF53901">
    <property type="entry name" value="Thiolase-like"/>
    <property type="match status" value="2"/>
</dbReference>
<dbReference type="EMBL" id="SWDV01000035">
    <property type="protein sequence ID" value="TLX72233.1"/>
    <property type="molecule type" value="Genomic_DNA"/>
</dbReference>
<evidence type="ECO:0000256" key="6">
    <source>
        <dbReference type="RuleBase" id="RU003557"/>
    </source>
</evidence>
<evidence type="ECO:0000313" key="11">
    <source>
        <dbReference type="Proteomes" id="UP000306635"/>
    </source>
</evidence>
<dbReference type="RefSeq" id="WP_138525772.1">
    <property type="nucleotide sequence ID" value="NZ_JAOCBK010000030.1"/>
</dbReference>
<evidence type="ECO:0000256" key="5">
    <source>
        <dbReference type="PIRSR" id="PIRSR000429-1"/>
    </source>
</evidence>
<dbReference type="InterPro" id="IPR020617">
    <property type="entry name" value="Thiolase_C"/>
</dbReference>
<dbReference type="PANTHER" id="PTHR18919:SF138">
    <property type="entry name" value="ACETYL-COA C-ACETYLTRANSFERASE"/>
    <property type="match status" value="1"/>
</dbReference>
<feature type="domain" description="Thiolase C-terminal" evidence="9">
    <location>
        <begin position="272"/>
        <end position="394"/>
    </location>
</feature>
<gene>
    <name evidence="10" type="ORF">FAS41_23340</name>
</gene>
<feature type="compositionally biased region" description="Basic and acidic residues" evidence="7">
    <location>
        <begin position="213"/>
        <end position="232"/>
    </location>
</feature>
<dbReference type="AlphaFoldDB" id="A0A5R9QRD8"/>
<dbReference type="Gene3D" id="3.40.47.10">
    <property type="match status" value="2"/>
</dbReference>
<feature type="active site" description="Proton acceptor" evidence="5">
    <location>
        <position position="381"/>
    </location>
</feature>
<dbReference type="InterPro" id="IPR016039">
    <property type="entry name" value="Thiolase-like"/>
</dbReference>
<proteinExistence type="inferred from homology"/>
<dbReference type="InterPro" id="IPR020610">
    <property type="entry name" value="Thiolase_AS"/>
</dbReference>
<feature type="domain" description="Thiolase N-terminal" evidence="8">
    <location>
        <begin position="7"/>
        <end position="263"/>
    </location>
</feature>
<evidence type="ECO:0000256" key="4">
    <source>
        <dbReference type="ARBA" id="ARBA00048527"/>
    </source>
</evidence>
<keyword evidence="2 6" id="KW-0808">Transferase</keyword>
<evidence type="ECO:0000256" key="7">
    <source>
        <dbReference type="SAM" id="MobiDB-lite"/>
    </source>
</evidence>
<dbReference type="InterPro" id="IPR002155">
    <property type="entry name" value="Thiolase"/>
</dbReference>
<feature type="active site" description="Acyl-thioester intermediate" evidence="5">
    <location>
        <position position="91"/>
    </location>
</feature>
<evidence type="ECO:0000313" key="10">
    <source>
        <dbReference type="EMBL" id="TLX72233.1"/>
    </source>
</evidence>
<protein>
    <submittedName>
        <fullName evidence="10">Acetyl-CoA C-acyltransferase</fullName>
        <ecNumber evidence="10">2.3.1.16</ecNumber>
    </submittedName>
</protein>
<sequence>MAMNDPIVIVSATRTPMGGFLGDFKDVTAATLGAAAIRAAVERARLGAEEVDEAVLGCVLAAGQGQAPARQAVLGAGLARGTPCSTVNKMCGSGMKAAMMAHDAILAGSARVALAGGMESMSNAPYLLERARSGYRMGHGRVLDHMFLDGLEDAYDKGRLMGTFAEDCAEKYGFTREQQDDYAITSLTRAQKAMSEGRFADEIVPVTAKAGKELRSISEDEQPPKAKPDKIPTLKPAFREGGTVTAANASSISDGAAALVLMRLSEAEKRGLTPLAAIRGHSSFADAPNLFPTAPVGAVERLMQRTGWAIGDVDLFEVNEAFAVVAMAAMRDLDIPHDKLNIHGGACALGHPIGASGARVIVTLLSALKQYDLKRGVASVCIGGGEATAIAVERLA</sequence>
<evidence type="ECO:0000256" key="3">
    <source>
        <dbReference type="ARBA" id="ARBA00023315"/>
    </source>
</evidence>
<dbReference type="NCBIfam" id="TIGR01930">
    <property type="entry name" value="AcCoA-C-Actrans"/>
    <property type="match status" value="1"/>
</dbReference>
<accession>A0A5R9QRD8</accession>
<evidence type="ECO:0000256" key="2">
    <source>
        <dbReference type="ARBA" id="ARBA00022679"/>
    </source>
</evidence>
<feature type="region of interest" description="Disordered" evidence="7">
    <location>
        <begin position="213"/>
        <end position="236"/>
    </location>
</feature>
<organism evidence="10 11">
    <name type="scientific">Pseudomonas nicosulfuronedens</name>
    <dbReference type="NCBI Taxonomy" id="2571105"/>
    <lineage>
        <taxon>Bacteria</taxon>
        <taxon>Pseudomonadati</taxon>
        <taxon>Pseudomonadota</taxon>
        <taxon>Gammaproteobacteria</taxon>
        <taxon>Pseudomonadales</taxon>
        <taxon>Pseudomonadaceae</taxon>
        <taxon>Pseudomonas</taxon>
    </lineage>
</organism>
<evidence type="ECO:0000256" key="1">
    <source>
        <dbReference type="ARBA" id="ARBA00010982"/>
    </source>
</evidence>
<dbReference type="CDD" id="cd00751">
    <property type="entry name" value="thiolase"/>
    <property type="match status" value="1"/>
</dbReference>
<dbReference type="Proteomes" id="UP000306635">
    <property type="component" value="Unassembled WGS sequence"/>
</dbReference>
<dbReference type="Pfam" id="PF02803">
    <property type="entry name" value="Thiolase_C"/>
    <property type="match status" value="1"/>
</dbReference>
<dbReference type="PANTHER" id="PTHR18919">
    <property type="entry name" value="ACETYL-COA C-ACYLTRANSFERASE"/>
    <property type="match status" value="1"/>
</dbReference>
<dbReference type="FunFam" id="3.40.47.10:FF:000010">
    <property type="entry name" value="Acetyl-CoA acetyltransferase (Thiolase)"/>
    <property type="match status" value="1"/>
</dbReference>
<comment type="similarity">
    <text evidence="1 6">Belongs to the thiolase-like superfamily. Thiolase family.</text>
</comment>
<keyword evidence="3 6" id="KW-0012">Acyltransferase</keyword>